<evidence type="ECO:0000313" key="1">
    <source>
        <dbReference type="EMBL" id="EOA95587.1"/>
    </source>
</evidence>
<sequence>MPNAEPLSTAVMTSPKSRKVSAFCHPAVWPSITTTNALGRPGALVALCPQDTACRHLETKGASGPWLLQQPERLCIFTTHCLLTLRRAGAVLARIARLVAVLRIRCKCISSDSHLLAARNKPPPLGAFAFRLEKEALPQQGGWYKVQIYRPVTRLNQTRTAAADSNGGFCSWPSATVYLETFAARIFWLLIPPAQREGQPPTGGFRAPRRHVISPPIKVGNFGITRADTTTELSQSSQRHTSTTTPLSLKACLLGGQQNLAQVPVVPFLKGLKAGLSKEDPKTRTSAPPSAERMEQRARQAARSNFKQEQRASGRFQCLYYTLRFTEGSEEQYWLQRDGFCLNIQGFSEKAAMSISAVPAAPLLAPVRPGTTHRGQKEPLVTNWLNYSLSRANPKHNKYTCLGQQTNKGPPDTCSEYARAAESLVSENGNTNNGMKTEVSSGVFTLIPFNATNCIPQALPSLSEVSSEEYLLLWREELQSHWLSLEVTHFIFLGGAVLPPHGREGGGRSGKHHLLFQIAVNLPIIHIGYKELMLWENVKNIEPPSSVYGARTTSGLQVALMGQEALLENKCRLLQGVISAYGSSEHTVKNRDKKLRENLQAHPHTPSRKVAGLIIHIFSKFVKTPSGKKQQLGWRIALRQGH</sequence>
<accession>R0L5M8</accession>
<organism evidence="1 2">
    <name type="scientific">Anas platyrhynchos</name>
    <name type="common">Mallard</name>
    <name type="synonym">Anas boschas</name>
    <dbReference type="NCBI Taxonomy" id="8839"/>
    <lineage>
        <taxon>Eukaryota</taxon>
        <taxon>Metazoa</taxon>
        <taxon>Chordata</taxon>
        <taxon>Craniata</taxon>
        <taxon>Vertebrata</taxon>
        <taxon>Euteleostomi</taxon>
        <taxon>Archelosauria</taxon>
        <taxon>Archosauria</taxon>
        <taxon>Dinosauria</taxon>
        <taxon>Saurischia</taxon>
        <taxon>Theropoda</taxon>
        <taxon>Coelurosauria</taxon>
        <taxon>Aves</taxon>
        <taxon>Neognathae</taxon>
        <taxon>Galloanserae</taxon>
        <taxon>Anseriformes</taxon>
        <taxon>Anatidae</taxon>
        <taxon>Anatinae</taxon>
        <taxon>Anas</taxon>
    </lineage>
</organism>
<evidence type="ECO:0000313" key="2">
    <source>
        <dbReference type="Proteomes" id="UP000296049"/>
    </source>
</evidence>
<proteinExistence type="predicted"/>
<reference evidence="2" key="1">
    <citation type="journal article" date="2013" name="Nat. Genet.">
        <title>The duck genome and transcriptome provide insight into an avian influenza virus reservoir species.</title>
        <authorList>
            <person name="Huang Y."/>
            <person name="Li Y."/>
            <person name="Burt D.W."/>
            <person name="Chen H."/>
            <person name="Zhang Y."/>
            <person name="Qian W."/>
            <person name="Kim H."/>
            <person name="Gan S."/>
            <person name="Zhao Y."/>
            <person name="Li J."/>
            <person name="Yi K."/>
            <person name="Feng H."/>
            <person name="Zhu P."/>
            <person name="Li B."/>
            <person name="Liu Q."/>
            <person name="Fairley S."/>
            <person name="Magor K.E."/>
            <person name="Du Z."/>
            <person name="Hu X."/>
            <person name="Goodman L."/>
            <person name="Tafer H."/>
            <person name="Vignal A."/>
            <person name="Lee T."/>
            <person name="Kim K.W."/>
            <person name="Sheng Z."/>
            <person name="An Y."/>
            <person name="Searle S."/>
            <person name="Herrero J."/>
            <person name="Groenen M.A."/>
            <person name="Crooijmans R.P."/>
            <person name="Faraut T."/>
            <person name="Cai Q."/>
            <person name="Webster R.G."/>
            <person name="Aldridge J.R."/>
            <person name="Warren W.C."/>
            <person name="Bartschat S."/>
            <person name="Kehr S."/>
            <person name="Marz M."/>
            <person name="Stadler P.F."/>
            <person name="Smith J."/>
            <person name="Kraus R.H."/>
            <person name="Zhao Y."/>
            <person name="Ren L."/>
            <person name="Fei J."/>
            <person name="Morisson M."/>
            <person name="Kaiser P."/>
            <person name="Griffin D.K."/>
            <person name="Rao M."/>
            <person name="Pitel F."/>
            <person name="Wang J."/>
            <person name="Li N."/>
        </authorList>
    </citation>
    <scope>NUCLEOTIDE SEQUENCE [LARGE SCALE GENOMIC DNA]</scope>
</reference>
<dbReference type="AlphaFoldDB" id="R0L5M8"/>
<dbReference type="EMBL" id="KB744243">
    <property type="protein sequence ID" value="EOA95587.1"/>
    <property type="molecule type" value="Genomic_DNA"/>
</dbReference>
<protein>
    <submittedName>
        <fullName evidence="1">Uncharacterized protein</fullName>
    </submittedName>
</protein>
<name>R0L5M8_ANAPL</name>
<keyword evidence="2" id="KW-1185">Reference proteome</keyword>
<dbReference type="Proteomes" id="UP000296049">
    <property type="component" value="Unassembled WGS sequence"/>
</dbReference>
<gene>
    <name evidence="1" type="ORF">Anapl_12936</name>
</gene>